<organism evidence="1">
    <name type="scientific">Acerihabitans sp. KWT182</name>
    <dbReference type="NCBI Taxonomy" id="3157919"/>
    <lineage>
        <taxon>Bacteria</taxon>
        <taxon>Pseudomonadati</taxon>
        <taxon>Pseudomonadota</taxon>
        <taxon>Gammaproteobacteria</taxon>
        <taxon>Enterobacterales</taxon>
        <taxon>Pectobacteriaceae</taxon>
        <taxon>Acerihabitans</taxon>
    </lineage>
</organism>
<protein>
    <submittedName>
        <fullName evidence="1">Uncharacterized protein</fullName>
    </submittedName>
</protein>
<evidence type="ECO:0000313" key="1">
    <source>
        <dbReference type="EMBL" id="XBS68849.1"/>
    </source>
</evidence>
<reference evidence="1" key="1">
    <citation type="submission" date="2024-06" db="EMBL/GenBank/DDBJ databases">
        <authorList>
            <person name="Coelho C."/>
            <person name="Bento M."/>
            <person name="Garcia E."/>
            <person name="Camelo A."/>
            <person name="Brandao I."/>
            <person name="Espirito Santo C."/>
            <person name="Trovao J."/>
            <person name="Verissimo A."/>
            <person name="Costa J."/>
            <person name="Tiago I."/>
        </authorList>
    </citation>
    <scope>NUCLEOTIDE SEQUENCE</scope>
    <source>
        <strain evidence="1">KWT182</strain>
    </source>
</reference>
<gene>
    <name evidence="1" type="ORF">ABK905_20125</name>
</gene>
<sequence>MAGYIIPFYSCINSIIANQHQAAFIECLVDGALVGLPMIFAGVKAGHVLFREATAGIGKTLSGPIFSASNQEIFRNVVPTSVQIAGGIAGTRSQMGYAMNIMTKEALRSIDPGFAALRSLSVVSKGLYLALLSRTVVGLGALSPRLVKISNEIPKVVSENLDLEGAILYSGDGSTPLTVSLKGISYSVMAIQNSSMVAVETGERTLDGQLLFAQLDFQSRLGIYKKYYCLNNAQAPRCDLKEYEYPNVRVEEDVYSASSKKGPYYWPISCSAPIKMVVVYPLHMLQFEERQWAVFEINQRRWAFDHQTGNMLGVDNTDDWEEKSLAQGGLVPMIELGDNNRSLGLHLLTQQPRHKRDAGLPRIQNWARLLANHSMYEDGLSGYSASIVDERDLSVKIGEMDYFLSIEKNAGTFLLHHRHKTDAPMFRVSYVIDSGDFVFASPMDLPNSHRLGEALRAKIAANPFATQKPYNDLLLPPLFNGAFSYGNRMFLKIGDRIMHIAAFNGVYHTLSQEGEGANGKFWTLRYELFTGNFDIVESKDRFSSALHGARDIRSRFELLASRTYNRNIYSSLATLCGMDYSHADTSPIPESDLYGRLRQTALLLRLDAHRRNEVLHASSVALRAFKMDRYLPAEWINDFQALALWATLEKTVSLCRSRKRRGEPLACQQWSHVKDVVWHVPAPVFMARGPDMRMFIAHLDSAAGAGGQKKEYELQLSHEGLIAKPLEVEGNLRVWMPPLNHDIFRTIATKSRFLETQHPSFWVDGENQVWAQTPDDVKIRLYRANNNSIVDDIVTSPDGSIVALIHKRSSQMNLALLYSLPSMGEPSEDDGLSFF</sequence>
<dbReference type="AlphaFoldDB" id="A0AAU7Q762"/>
<accession>A0AAU7Q762</accession>
<name>A0AAU7Q762_9GAMM</name>
<dbReference type="EMBL" id="CP157947">
    <property type="protein sequence ID" value="XBS68849.1"/>
    <property type="molecule type" value="Genomic_DNA"/>
</dbReference>
<proteinExistence type="predicted"/>